<protein>
    <recommendedName>
        <fullName evidence="3">Secreted protein</fullName>
    </recommendedName>
</protein>
<reference evidence="2" key="1">
    <citation type="submission" date="2023-07" db="EMBL/GenBank/DDBJ databases">
        <title>30 novel species of actinomycetes from the DSMZ collection.</title>
        <authorList>
            <person name="Nouioui I."/>
        </authorList>
    </citation>
    <scope>NUCLEOTIDE SEQUENCE [LARGE SCALE GENOMIC DNA]</scope>
    <source>
        <strain evidence="2">DSM 44938</strain>
    </source>
</reference>
<evidence type="ECO:0008006" key="3">
    <source>
        <dbReference type="Google" id="ProtNLM"/>
    </source>
</evidence>
<dbReference type="RefSeq" id="WP_311703859.1">
    <property type="nucleotide sequence ID" value="NZ_JAVREL010000004.1"/>
</dbReference>
<dbReference type="Proteomes" id="UP001183246">
    <property type="component" value="Unassembled WGS sequence"/>
</dbReference>
<comment type="caution">
    <text evidence="1">The sequence shown here is derived from an EMBL/GenBank/DDBJ whole genome shotgun (WGS) entry which is preliminary data.</text>
</comment>
<keyword evidence="2" id="KW-1185">Reference proteome</keyword>
<dbReference type="EMBL" id="JAVREL010000004">
    <property type="protein sequence ID" value="MDT0342715.1"/>
    <property type="molecule type" value="Genomic_DNA"/>
</dbReference>
<accession>A0ABU2MMF5</accession>
<sequence length="78" mass="8248">MTVLAVVGVLLLLGLVVTAGFLRGYLSHRPTAGVRHATEHAGFATPEHVMNDLSEAAVRRAGAQVRPALHAAEERNVP</sequence>
<name>A0ABU2MMF5_9ACTN</name>
<evidence type="ECO:0000313" key="2">
    <source>
        <dbReference type="Proteomes" id="UP001183246"/>
    </source>
</evidence>
<organism evidence="1 2">
    <name type="scientific">Streptomyces litchfieldiae</name>
    <dbReference type="NCBI Taxonomy" id="3075543"/>
    <lineage>
        <taxon>Bacteria</taxon>
        <taxon>Bacillati</taxon>
        <taxon>Actinomycetota</taxon>
        <taxon>Actinomycetes</taxon>
        <taxon>Kitasatosporales</taxon>
        <taxon>Streptomycetaceae</taxon>
        <taxon>Streptomyces</taxon>
    </lineage>
</organism>
<proteinExistence type="predicted"/>
<gene>
    <name evidence="1" type="ORF">RM590_08775</name>
</gene>
<evidence type="ECO:0000313" key="1">
    <source>
        <dbReference type="EMBL" id="MDT0342715.1"/>
    </source>
</evidence>